<evidence type="ECO:0000313" key="4">
    <source>
        <dbReference type="Proteomes" id="UP000031036"/>
    </source>
</evidence>
<evidence type="ECO:0000313" key="3">
    <source>
        <dbReference type="EMBL" id="KHN82129.1"/>
    </source>
</evidence>
<reference evidence="3 4" key="1">
    <citation type="submission" date="2014-11" db="EMBL/GenBank/DDBJ databases">
        <title>Genetic blueprint of the zoonotic pathogen Toxocara canis.</title>
        <authorList>
            <person name="Zhu X.-Q."/>
            <person name="Korhonen P.K."/>
            <person name="Cai H."/>
            <person name="Young N.D."/>
            <person name="Nejsum P."/>
            <person name="von Samson-Himmelstjerna G."/>
            <person name="Boag P.R."/>
            <person name="Tan P."/>
            <person name="Li Q."/>
            <person name="Min J."/>
            <person name="Yang Y."/>
            <person name="Wang X."/>
            <person name="Fang X."/>
            <person name="Hall R.S."/>
            <person name="Hofmann A."/>
            <person name="Sternberg P.W."/>
            <person name="Jex A.R."/>
            <person name="Gasser R.B."/>
        </authorList>
    </citation>
    <scope>NUCLEOTIDE SEQUENCE [LARGE SCALE GENOMIC DNA]</scope>
    <source>
        <strain evidence="3">PN_DK_2014</strain>
    </source>
</reference>
<gene>
    <name evidence="3" type="ORF">Tcan_05009</name>
</gene>
<keyword evidence="4" id="KW-1185">Reference proteome</keyword>
<organism evidence="3 4">
    <name type="scientific">Toxocara canis</name>
    <name type="common">Canine roundworm</name>
    <dbReference type="NCBI Taxonomy" id="6265"/>
    <lineage>
        <taxon>Eukaryota</taxon>
        <taxon>Metazoa</taxon>
        <taxon>Ecdysozoa</taxon>
        <taxon>Nematoda</taxon>
        <taxon>Chromadorea</taxon>
        <taxon>Rhabditida</taxon>
        <taxon>Spirurina</taxon>
        <taxon>Ascaridomorpha</taxon>
        <taxon>Ascaridoidea</taxon>
        <taxon>Toxocaridae</taxon>
        <taxon>Toxocara</taxon>
    </lineage>
</organism>
<proteinExistence type="predicted"/>
<accession>A0A0B2VL55</accession>
<feature type="chain" id="PRO_5002077376" evidence="2">
    <location>
        <begin position="19"/>
        <end position="163"/>
    </location>
</feature>
<comment type="caution">
    <text evidence="3">The sequence shown here is derived from an EMBL/GenBank/DDBJ whole genome shotgun (WGS) entry which is preliminary data.</text>
</comment>
<dbReference type="STRING" id="6265.A0A0B2VL55"/>
<feature type="compositionally biased region" description="Polar residues" evidence="1">
    <location>
        <begin position="62"/>
        <end position="76"/>
    </location>
</feature>
<dbReference type="AlphaFoldDB" id="A0A0B2VL55"/>
<evidence type="ECO:0000256" key="1">
    <source>
        <dbReference type="SAM" id="MobiDB-lite"/>
    </source>
</evidence>
<protein>
    <submittedName>
        <fullName evidence="3">Uncharacterized protein</fullName>
    </submittedName>
</protein>
<dbReference type="EMBL" id="JPKZ01001407">
    <property type="protein sequence ID" value="KHN82129.1"/>
    <property type="molecule type" value="Genomic_DNA"/>
</dbReference>
<keyword evidence="2" id="KW-0732">Signal</keyword>
<feature type="signal peptide" evidence="2">
    <location>
        <begin position="1"/>
        <end position="18"/>
    </location>
</feature>
<name>A0A0B2VL55_TOXCA</name>
<evidence type="ECO:0000256" key="2">
    <source>
        <dbReference type="SAM" id="SignalP"/>
    </source>
</evidence>
<dbReference type="Proteomes" id="UP000031036">
    <property type="component" value="Unassembled WGS sequence"/>
</dbReference>
<feature type="region of interest" description="Disordered" evidence="1">
    <location>
        <begin position="62"/>
        <end position="87"/>
    </location>
</feature>
<sequence length="163" mass="18623">MCCKLGFVVTCCTFIVLGRSFEPVSDGATSTTLPTGGVQPVVQSFTRSKSERFTSAIRKNLFSRSPETPQRSSEQTLTEEELNASKESKKKKKGFFSFGKKKKWDVLWWLVNHSVKTTWCTDDRARHALWRTRSTWRSWYASVSRGYKFVELTRHTAAGLAIQ</sequence>